<dbReference type="WBParaSite" id="SSLN_0001892301-mRNA-1">
    <property type="protein sequence ID" value="SSLN_0001892301-mRNA-1"/>
    <property type="gene ID" value="SSLN_0001892301"/>
</dbReference>
<accession>A0A183TP42</accession>
<evidence type="ECO:0000313" key="3">
    <source>
        <dbReference type="WBParaSite" id="SSLN_0001892301-mRNA-1"/>
    </source>
</evidence>
<reference evidence="3" key="1">
    <citation type="submission" date="2016-06" db="UniProtKB">
        <authorList>
            <consortium name="WormBaseParasite"/>
        </authorList>
    </citation>
    <scope>IDENTIFICATION</scope>
</reference>
<evidence type="ECO:0000313" key="1">
    <source>
        <dbReference type="EMBL" id="VDM04626.1"/>
    </source>
</evidence>
<evidence type="ECO:0000313" key="2">
    <source>
        <dbReference type="Proteomes" id="UP000275846"/>
    </source>
</evidence>
<protein>
    <submittedName>
        <fullName evidence="3">Coiled-coil domain-containing protein 52</fullName>
    </submittedName>
</protein>
<keyword evidence="2" id="KW-1185">Reference proteome</keyword>
<name>A0A183TP42_SCHSO</name>
<dbReference type="EMBL" id="UYSU01043977">
    <property type="protein sequence ID" value="VDM04626.1"/>
    <property type="molecule type" value="Genomic_DNA"/>
</dbReference>
<proteinExistence type="predicted"/>
<dbReference type="OrthoDB" id="5970161at2759"/>
<dbReference type="AlphaFoldDB" id="A0A183TP42"/>
<sequence length="166" mass="17842">FSVRASAERCAVENSNLLQQLKEKNLIISSLTAEVSRLSGEVESLKGQLNLEDKLAQHSSDSELYRGDNKVVIRQTIGIADGLDHKYVQTVSPPDENIIQQVPMSPPGVNPGHLLPHRKVEEGVGKQELVYRTGSQKKEAGSITATKSVGTQHSLPGSGVCYAAGV</sequence>
<reference evidence="1 2" key="2">
    <citation type="submission" date="2018-11" db="EMBL/GenBank/DDBJ databases">
        <authorList>
            <consortium name="Pathogen Informatics"/>
        </authorList>
    </citation>
    <scope>NUCLEOTIDE SEQUENCE [LARGE SCALE GENOMIC DNA]</scope>
    <source>
        <strain evidence="1 2">NST_G2</strain>
    </source>
</reference>
<gene>
    <name evidence="1" type="ORF">SSLN_LOCUS18240</name>
</gene>
<organism evidence="3">
    <name type="scientific">Schistocephalus solidus</name>
    <name type="common">Tapeworm</name>
    <dbReference type="NCBI Taxonomy" id="70667"/>
    <lineage>
        <taxon>Eukaryota</taxon>
        <taxon>Metazoa</taxon>
        <taxon>Spiralia</taxon>
        <taxon>Lophotrochozoa</taxon>
        <taxon>Platyhelminthes</taxon>
        <taxon>Cestoda</taxon>
        <taxon>Eucestoda</taxon>
        <taxon>Diphyllobothriidea</taxon>
        <taxon>Diphyllobothriidae</taxon>
        <taxon>Schistocephalus</taxon>
    </lineage>
</organism>
<dbReference type="Proteomes" id="UP000275846">
    <property type="component" value="Unassembled WGS sequence"/>
</dbReference>